<dbReference type="AlphaFoldDB" id="B5HRI2"/>
<evidence type="ECO:0000313" key="1">
    <source>
        <dbReference type="EMBL" id="EDY55437.1"/>
    </source>
</evidence>
<reference evidence="1" key="1">
    <citation type="submission" date="2009-10" db="EMBL/GenBank/DDBJ databases">
        <title>The genome sequence of Streptomyces sviceus strain ATCC 29083.</title>
        <authorList>
            <consortium name="The Broad Institute Genome Sequencing Platform"/>
            <consortium name="Broad Institute Microbial Sequencing Center"/>
            <person name="Fischbach M."/>
            <person name="Godfrey P."/>
            <person name="Ward D."/>
            <person name="Young S."/>
            <person name="Zeng Q."/>
            <person name="Koehrsen M."/>
            <person name="Alvarado L."/>
            <person name="Berlin A.M."/>
            <person name="Bochicchio J."/>
            <person name="Borenstein D."/>
            <person name="Chapman S.B."/>
            <person name="Chen Z."/>
            <person name="Engels R."/>
            <person name="Freedman E."/>
            <person name="Gellesch M."/>
            <person name="Goldberg J."/>
            <person name="Griggs A."/>
            <person name="Gujja S."/>
            <person name="Heilman E.R."/>
            <person name="Heiman D.I."/>
            <person name="Hepburn T.A."/>
            <person name="Howarth C."/>
            <person name="Jen D."/>
            <person name="Larson L."/>
            <person name="Lewis B."/>
            <person name="Mehta T."/>
            <person name="Park D."/>
            <person name="Pearson M."/>
            <person name="Richards J."/>
            <person name="Roberts A."/>
            <person name="Saif S."/>
            <person name="Shea T.D."/>
            <person name="Shenoy N."/>
            <person name="Sisk P."/>
            <person name="Stolte C."/>
            <person name="Sykes S.N."/>
            <person name="Thomson T."/>
            <person name="Walk T."/>
            <person name="White J."/>
            <person name="Yandava C."/>
            <person name="Straight P."/>
            <person name="Clardy J."/>
            <person name="Hung D."/>
            <person name="Kolter R."/>
            <person name="Mekalanos J."/>
            <person name="Walker S."/>
            <person name="Walsh C.T."/>
            <person name="Wieland-Brown L.C."/>
            <person name="Haas B."/>
            <person name="Nusbaum C."/>
            <person name="Birren B."/>
        </authorList>
    </citation>
    <scope>NUCLEOTIDE SEQUENCE [LARGE SCALE GENOMIC DNA]</scope>
    <source>
        <strain evidence="1">ATCC 29083</strain>
    </source>
</reference>
<accession>B5HRI2</accession>
<dbReference type="eggNOG" id="ENOG5033WF9">
    <property type="taxonomic scope" value="Bacteria"/>
</dbReference>
<organism evidence="1 2">
    <name type="scientific">Streptomyces sviceus (strain ATCC 29083 / DSM 924 / JCM 4929 / NBRC 13980 / NCIMB 11184 / NRRL 5439 / UC 5370)</name>
    <dbReference type="NCBI Taxonomy" id="463191"/>
    <lineage>
        <taxon>Bacteria</taxon>
        <taxon>Bacillati</taxon>
        <taxon>Actinomycetota</taxon>
        <taxon>Actinomycetes</taxon>
        <taxon>Kitasatosporales</taxon>
        <taxon>Streptomycetaceae</taxon>
        <taxon>Streptomyces</taxon>
    </lineage>
</organism>
<name>B5HRI2_STRX2</name>
<keyword evidence="2" id="KW-1185">Reference proteome</keyword>
<sequence>MVPCRRIPCPVLRPPRVTADALGVTPTGPDRPSGAVVASHIPVRISRGTLMPKHSRAGGLTVLSLTGLMLGVTLAVQAGAAPAAPKFLSAADLPPHPSSTWTAGKVTDGVPDELQLCLKDALPGYDSRYRDFRTDLDTSARQLTIEVGTKTKAAALATRMNKEIRTCADRLEQGDPDLEATYKDYGKVAVEEGARVHGLHTEHSFGATDIHLLSVGRDDRTVTVVEWSQMGDFADAPVKAFKKTTATAVNKLH</sequence>
<proteinExistence type="predicted"/>
<protein>
    <submittedName>
        <fullName evidence="1">Uncharacterized protein</fullName>
    </submittedName>
</protein>
<dbReference type="EMBL" id="CM000951">
    <property type="protein sequence ID" value="EDY55437.1"/>
    <property type="molecule type" value="Genomic_DNA"/>
</dbReference>
<gene>
    <name evidence="1" type="ORF">SSEG_02017</name>
</gene>
<dbReference type="Proteomes" id="UP000002785">
    <property type="component" value="Chromosome"/>
</dbReference>
<evidence type="ECO:0000313" key="2">
    <source>
        <dbReference type="Proteomes" id="UP000002785"/>
    </source>
</evidence>
<dbReference type="HOGENOM" id="CLU_095706_0_0_11"/>